<dbReference type="PANTHER" id="PTHR21666">
    <property type="entry name" value="PEPTIDASE-RELATED"/>
    <property type="match status" value="1"/>
</dbReference>
<name>A0A226GT66_9FLAO</name>
<dbReference type="Pfam" id="PF01551">
    <property type="entry name" value="Peptidase_M23"/>
    <property type="match status" value="2"/>
</dbReference>
<dbReference type="SUPFAM" id="SSF51261">
    <property type="entry name" value="Duplicated hybrid motif"/>
    <property type="match status" value="1"/>
</dbReference>
<organism evidence="2 3">
    <name type="scientific">Flavobacterium hercynium</name>
    <dbReference type="NCBI Taxonomy" id="387094"/>
    <lineage>
        <taxon>Bacteria</taxon>
        <taxon>Pseudomonadati</taxon>
        <taxon>Bacteroidota</taxon>
        <taxon>Flavobacteriia</taxon>
        <taxon>Flavobacteriales</taxon>
        <taxon>Flavobacteriaceae</taxon>
        <taxon>Flavobacterium</taxon>
    </lineage>
</organism>
<feature type="domain" description="M23ase beta-sheet core" evidence="1">
    <location>
        <begin position="160"/>
        <end position="190"/>
    </location>
</feature>
<dbReference type="InterPro" id="IPR016047">
    <property type="entry name" value="M23ase_b-sheet_dom"/>
</dbReference>
<dbReference type="Gene3D" id="2.70.70.10">
    <property type="entry name" value="Glucose Permease (Domain IIA)"/>
    <property type="match status" value="1"/>
</dbReference>
<proteinExistence type="predicted"/>
<dbReference type="PANTHER" id="PTHR21666:SF285">
    <property type="entry name" value="M23 FAMILY METALLOPEPTIDASE"/>
    <property type="match status" value="1"/>
</dbReference>
<evidence type="ECO:0000313" key="2">
    <source>
        <dbReference type="EMBL" id="OXA84884.1"/>
    </source>
</evidence>
<evidence type="ECO:0000259" key="1">
    <source>
        <dbReference type="Pfam" id="PF01551"/>
    </source>
</evidence>
<dbReference type="CDD" id="cd12797">
    <property type="entry name" value="M23_peptidase"/>
    <property type="match status" value="1"/>
</dbReference>
<dbReference type="InterPro" id="IPR050570">
    <property type="entry name" value="Cell_wall_metabolism_enzyme"/>
</dbReference>
<keyword evidence="3" id="KW-1185">Reference proteome</keyword>
<dbReference type="InterPro" id="IPR011055">
    <property type="entry name" value="Dup_hybrid_motif"/>
</dbReference>
<accession>A0A226GT66</accession>
<dbReference type="EMBL" id="MUGW01000055">
    <property type="protein sequence ID" value="OXA84884.1"/>
    <property type="molecule type" value="Genomic_DNA"/>
</dbReference>
<protein>
    <submittedName>
        <fullName evidence="2">Peptidase M23</fullName>
    </submittedName>
</protein>
<dbReference type="AlphaFoldDB" id="A0A226GT66"/>
<evidence type="ECO:0000313" key="3">
    <source>
        <dbReference type="Proteomes" id="UP000198345"/>
    </source>
</evidence>
<reference evidence="2 3" key="1">
    <citation type="submission" date="2016-11" db="EMBL/GenBank/DDBJ databases">
        <title>Whole genomes of Flavobacteriaceae.</title>
        <authorList>
            <person name="Stine C."/>
            <person name="Li C."/>
            <person name="Tadesse D."/>
        </authorList>
    </citation>
    <scope>NUCLEOTIDE SEQUENCE [LARGE SCALE GENOMIC DNA]</scope>
    <source>
        <strain evidence="2 3">DSM 18292</strain>
    </source>
</reference>
<dbReference type="Proteomes" id="UP000198345">
    <property type="component" value="Unassembled WGS sequence"/>
</dbReference>
<sequence>MKFSQLYFLAFYSVLASDFFTLAKMLLMRWSLLTLFFCNFIVAQTQYPKDYFRPPLDIPMQLSGNFGELRPNHFHAGFDLKTNQREGLNVYAVADGYVSRIKISTYGNGKCIYITHPNGYTSVYGHLQKVVGPINDLVQKTHYSERSFEIEIFLKPNELPVTKGQIIALSGNTGSSQGPHLHFEFRDSKTEFVINPIFFGFDQNLKDTKKPTISSVFVYPLNNTTVNQSKQPLLLNLALQKDGTYLASKVKANGKIGFGINAVDLDDISHNKNGVFNVSTFLNGNQNYNYQFNTYSFDEMRYINAFIDYPKYKKTGQRVQQLFMKTPFPLSIIKTDSANGIITVEQNLASTYKIEVSDYFGNLNSVTVPIEFDTATPIVNAEPVTSKYFIKATKDANFEKDNMSVFFPAGTFYDDFDMNFDVKNNRIYIHNDVVPVHSNFTITIKDESYPEALRDKVFIAKISGNNRSYNGTVRKNDVYTAKSRVLGQYGLALDTVAPTIKIAKPIQDKWISDMKTIQFTIGDGLSGIKSYNGYLNGNWILFEYDNKTRKITHKFDDGIVSEGANDLRIEVIDNVGNSAIFETHFFRSQQK</sequence>
<gene>
    <name evidence="2" type="ORF">B0A66_20575</name>
</gene>
<comment type="caution">
    <text evidence="2">The sequence shown here is derived from an EMBL/GenBank/DDBJ whole genome shotgun (WGS) entry which is preliminary data.</text>
</comment>
<feature type="domain" description="M23ase beta-sheet core" evidence="1">
    <location>
        <begin position="74"/>
        <end position="131"/>
    </location>
</feature>
<dbReference type="GO" id="GO:0004222">
    <property type="term" value="F:metalloendopeptidase activity"/>
    <property type="evidence" value="ECO:0007669"/>
    <property type="project" value="TreeGrafter"/>
</dbReference>